<feature type="transmembrane region" description="Helical" evidence="1">
    <location>
        <begin position="104"/>
        <end position="122"/>
    </location>
</feature>
<organism evidence="3 4">
    <name type="scientific">Bartonella apis</name>
    <dbReference type="NCBI Taxonomy" id="1686310"/>
    <lineage>
        <taxon>Bacteria</taxon>
        <taxon>Pseudomonadati</taxon>
        <taxon>Pseudomonadota</taxon>
        <taxon>Alphaproteobacteria</taxon>
        <taxon>Hyphomicrobiales</taxon>
        <taxon>Bartonellaceae</taxon>
        <taxon>Bartonella</taxon>
    </lineage>
</organism>
<feature type="transmembrane region" description="Helical" evidence="1">
    <location>
        <begin position="12"/>
        <end position="31"/>
    </location>
</feature>
<keyword evidence="3" id="KW-0328">Glycosyltransferase</keyword>
<keyword evidence="1" id="KW-1133">Transmembrane helix</keyword>
<evidence type="ECO:0000313" key="4">
    <source>
        <dbReference type="Proteomes" id="UP000187344"/>
    </source>
</evidence>
<accession>A0A1R0F9M5</accession>
<dbReference type="GO" id="GO:0016757">
    <property type="term" value="F:glycosyltransferase activity"/>
    <property type="evidence" value="ECO:0007669"/>
    <property type="project" value="UniProtKB-KW"/>
</dbReference>
<dbReference type="Pfam" id="PF13231">
    <property type="entry name" value="PMT_2"/>
    <property type="match status" value="1"/>
</dbReference>
<dbReference type="InterPro" id="IPR038731">
    <property type="entry name" value="RgtA/B/C-like"/>
</dbReference>
<dbReference type="OrthoDB" id="9153955at2"/>
<name>A0A1R0F9M5_9HYPH</name>
<dbReference type="Proteomes" id="UP000187344">
    <property type="component" value="Unassembled WGS sequence"/>
</dbReference>
<feature type="transmembrane region" description="Helical" evidence="1">
    <location>
        <begin position="128"/>
        <end position="147"/>
    </location>
</feature>
<feature type="transmembrane region" description="Helical" evidence="1">
    <location>
        <begin position="322"/>
        <end position="343"/>
    </location>
</feature>
<sequence length="490" mass="53665">MANNKPDYGTIAVCFIILYFAFEALFVTLLSQGAGLDDAELASNISFWNWGYGGSQPPLYTWIAFGVEQLFGLHFYWLQIIKFGLLATTFLSVYLGLRLLHVRPVVAGASMLAMFLLPQIGWESQRALTHSIMGTAGSAYTFLAFCFFSRKPSWGRAILLGLACATAILGKYNGTLFLVALFGGTALTAEFSSTLKNRYFPAAILTTLIAIAPAFIYMFAHPASVVARANKLAMGKTGNFFSDRLAGLADFFVASLGFVSVALIIALILAGLHTFSNAKVSQLTTRQENKAEHLLYHILLFGILLIVGLVIVLGITNVKDRWLQPLLFLAPAYFALVLSRLCYSLKYVRAFGIAGAIAALVVPFVLYLNIATAYNRFDPPEQLFDYSKLDQQLRAAGPFSMVFARHPQLPGNLRLLDPTLKTIHIGSPFVVERLETPLMVLWSGNGKLPDDLRNVLEKAGLPTEGKTGQIEIGFGGGSDVKRIVSYLYLP</sequence>
<feature type="transmembrane region" description="Helical" evidence="1">
    <location>
        <begin position="251"/>
        <end position="273"/>
    </location>
</feature>
<feature type="transmembrane region" description="Helical" evidence="1">
    <location>
        <begin position="350"/>
        <end position="370"/>
    </location>
</feature>
<evidence type="ECO:0000259" key="2">
    <source>
        <dbReference type="Pfam" id="PF13231"/>
    </source>
</evidence>
<evidence type="ECO:0000256" key="1">
    <source>
        <dbReference type="SAM" id="Phobius"/>
    </source>
</evidence>
<feature type="transmembrane region" description="Helical" evidence="1">
    <location>
        <begin position="75"/>
        <end position="97"/>
    </location>
</feature>
<feature type="transmembrane region" description="Helical" evidence="1">
    <location>
        <begin position="199"/>
        <end position="220"/>
    </location>
</feature>
<proteinExistence type="predicted"/>
<feature type="domain" description="Glycosyltransferase RgtA/B/C/D-like" evidence="2">
    <location>
        <begin position="56"/>
        <end position="217"/>
    </location>
</feature>
<feature type="transmembrane region" description="Helical" evidence="1">
    <location>
        <begin position="294"/>
        <end position="316"/>
    </location>
</feature>
<keyword evidence="1" id="KW-0812">Transmembrane</keyword>
<dbReference type="AlphaFoldDB" id="A0A1R0F9M5"/>
<protein>
    <submittedName>
        <fullName evidence="3">Dolichyl-phosphate-mannose-protein mannosyltransferase</fullName>
    </submittedName>
</protein>
<evidence type="ECO:0000313" key="3">
    <source>
        <dbReference type="EMBL" id="OLY43666.1"/>
    </source>
</evidence>
<keyword evidence="4" id="KW-1185">Reference proteome</keyword>
<gene>
    <name evidence="3" type="ORF">PEB0149_010990</name>
</gene>
<dbReference type="EMBL" id="LXYT01000001">
    <property type="protein sequence ID" value="OLY43666.1"/>
    <property type="molecule type" value="Genomic_DNA"/>
</dbReference>
<keyword evidence="3" id="KW-0808">Transferase</keyword>
<comment type="caution">
    <text evidence="3">The sequence shown here is derived from an EMBL/GenBank/DDBJ whole genome shotgun (WGS) entry which is preliminary data.</text>
</comment>
<reference evidence="3 4" key="1">
    <citation type="submission" date="2016-12" db="EMBL/GenBank/DDBJ databases">
        <title>Comparative genomics of Bartonella apis.</title>
        <authorList>
            <person name="Engel P."/>
        </authorList>
    </citation>
    <scope>NUCLEOTIDE SEQUENCE [LARGE SCALE GENOMIC DNA]</scope>
    <source>
        <strain evidence="3 4">PEB0149</strain>
    </source>
</reference>
<keyword evidence="1" id="KW-0472">Membrane</keyword>
<dbReference type="RefSeq" id="WP_075868757.1">
    <property type="nucleotide sequence ID" value="NZ_LXYT01000001.1"/>
</dbReference>